<keyword evidence="4" id="KW-1185">Reference proteome</keyword>
<dbReference type="PANTHER" id="PTHR11014:SF63">
    <property type="entry name" value="METALLOPEPTIDASE, PUTATIVE (AFU_ORTHOLOGUE AFUA_6G09600)-RELATED"/>
    <property type="match status" value="1"/>
</dbReference>
<dbReference type="PIRSF" id="PIRSF005962">
    <property type="entry name" value="Pept_M20D_amidohydro"/>
    <property type="match status" value="1"/>
</dbReference>
<protein>
    <submittedName>
        <fullName evidence="3">M20 family metallopeptidase</fullName>
    </submittedName>
</protein>
<feature type="domain" description="Peptidase M20 dimerisation" evidence="2">
    <location>
        <begin position="220"/>
        <end position="301"/>
    </location>
</feature>
<dbReference type="Gene3D" id="3.40.630.10">
    <property type="entry name" value="Zn peptidases"/>
    <property type="match status" value="1"/>
</dbReference>
<dbReference type="Pfam" id="PF07687">
    <property type="entry name" value="M20_dimer"/>
    <property type="match status" value="1"/>
</dbReference>
<accession>A0ABP5IU57</accession>
<reference evidence="4" key="1">
    <citation type="journal article" date="2019" name="Int. J. Syst. Evol. Microbiol.">
        <title>The Global Catalogue of Microorganisms (GCM) 10K type strain sequencing project: providing services to taxonomists for standard genome sequencing and annotation.</title>
        <authorList>
            <consortium name="The Broad Institute Genomics Platform"/>
            <consortium name="The Broad Institute Genome Sequencing Center for Infectious Disease"/>
            <person name="Wu L."/>
            <person name="Ma J."/>
        </authorList>
    </citation>
    <scope>NUCLEOTIDE SEQUENCE [LARGE SCALE GENOMIC DNA]</scope>
    <source>
        <strain evidence="4">JCM 15900</strain>
    </source>
</reference>
<feature type="region of interest" description="Disordered" evidence="1">
    <location>
        <begin position="1"/>
        <end position="33"/>
    </location>
</feature>
<evidence type="ECO:0000313" key="3">
    <source>
        <dbReference type="EMBL" id="GAA2104981.1"/>
    </source>
</evidence>
<sequence length="449" mass="46874">MSSTERTENTEHTATAVHTDGSHGTSAPHLPAPADATAVLPRLQALRRSLHREAEVGLDLPGTQRKVLEELSGLDLEITTGSGLSSIVAVLRGGRRAESHQAVLLRGDMDALPVTEATGFSFASERGTMHACGHDLHTAGLVGAAHLLHGVRDALAGDVVFMFQPGEEGWDGAGKMLEEGVLDAAGVPVVGAYGLHVSADQPLGHAYTREGSYMAAFSAMDVTVRGRGGHASRPEDALDPIEAGAALIGQLQEYLSRSFNAFDPVVLTVGSFHGGTATNVIPDTAELSISVRTFSPEATARCAEELPRFAERFLGAHGLGADVTFDTRLPATVNDDAEARFYLQTFADLFGGDRAHAVPHPRAGSEDFSRVLARVSGAYGHVGAAMPGTDPAEQEVNHSPRAQHSDEGLGGNALFLAHLAARRLERAAADAAQVPGAAGPAEGRPAEGR</sequence>
<feature type="compositionally biased region" description="Low complexity" evidence="1">
    <location>
        <begin position="429"/>
        <end position="443"/>
    </location>
</feature>
<dbReference type="InterPro" id="IPR017439">
    <property type="entry name" value="Amidohydrolase"/>
</dbReference>
<dbReference type="InterPro" id="IPR011650">
    <property type="entry name" value="Peptidase_M20_dimer"/>
</dbReference>
<dbReference type="NCBIfam" id="TIGR01891">
    <property type="entry name" value="amidohydrolases"/>
    <property type="match status" value="1"/>
</dbReference>
<evidence type="ECO:0000259" key="2">
    <source>
        <dbReference type="Pfam" id="PF07687"/>
    </source>
</evidence>
<dbReference type="EMBL" id="BAAAPZ010000018">
    <property type="protein sequence ID" value="GAA2104981.1"/>
    <property type="molecule type" value="Genomic_DNA"/>
</dbReference>
<feature type="region of interest" description="Disordered" evidence="1">
    <location>
        <begin position="384"/>
        <end position="407"/>
    </location>
</feature>
<evidence type="ECO:0000313" key="4">
    <source>
        <dbReference type="Proteomes" id="UP001500984"/>
    </source>
</evidence>
<dbReference type="Gene3D" id="3.30.70.360">
    <property type="match status" value="1"/>
</dbReference>
<dbReference type="Pfam" id="PF01546">
    <property type="entry name" value="Peptidase_M20"/>
    <property type="match status" value="1"/>
</dbReference>
<feature type="compositionally biased region" description="Basic and acidic residues" evidence="1">
    <location>
        <begin position="395"/>
        <end position="407"/>
    </location>
</feature>
<organism evidence="3 4">
    <name type="scientific">Brevibacterium salitolerans</name>
    <dbReference type="NCBI Taxonomy" id="1403566"/>
    <lineage>
        <taxon>Bacteria</taxon>
        <taxon>Bacillati</taxon>
        <taxon>Actinomycetota</taxon>
        <taxon>Actinomycetes</taxon>
        <taxon>Micrococcales</taxon>
        <taxon>Brevibacteriaceae</taxon>
        <taxon>Brevibacterium</taxon>
    </lineage>
</organism>
<gene>
    <name evidence="3" type="ORF">GCM10009823_29940</name>
</gene>
<name>A0ABP5IU57_9MICO</name>
<dbReference type="InterPro" id="IPR002933">
    <property type="entry name" value="Peptidase_M20"/>
</dbReference>
<comment type="caution">
    <text evidence="3">The sequence shown here is derived from an EMBL/GenBank/DDBJ whole genome shotgun (WGS) entry which is preliminary data.</text>
</comment>
<dbReference type="Proteomes" id="UP001500984">
    <property type="component" value="Unassembled WGS sequence"/>
</dbReference>
<feature type="compositionally biased region" description="Basic and acidic residues" evidence="1">
    <location>
        <begin position="1"/>
        <end position="11"/>
    </location>
</feature>
<dbReference type="CDD" id="cd03886">
    <property type="entry name" value="M20_Acy1"/>
    <property type="match status" value="1"/>
</dbReference>
<dbReference type="PANTHER" id="PTHR11014">
    <property type="entry name" value="PEPTIDASE M20 FAMILY MEMBER"/>
    <property type="match status" value="1"/>
</dbReference>
<proteinExistence type="predicted"/>
<dbReference type="RefSeq" id="WP_344338172.1">
    <property type="nucleotide sequence ID" value="NZ_BAAAPZ010000018.1"/>
</dbReference>
<dbReference type="SUPFAM" id="SSF53187">
    <property type="entry name" value="Zn-dependent exopeptidases"/>
    <property type="match status" value="1"/>
</dbReference>
<feature type="region of interest" description="Disordered" evidence="1">
    <location>
        <begin position="429"/>
        <end position="449"/>
    </location>
</feature>
<evidence type="ECO:0000256" key="1">
    <source>
        <dbReference type="SAM" id="MobiDB-lite"/>
    </source>
</evidence>
<dbReference type="SUPFAM" id="SSF55031">
    <property type="entry name" value="Bacterial exopeptidase dimerisation domain"/>
    <property type="match status" value="1"/>
</dbReference>
<dbReference type="InterPro" id="IPR036264">
    <property type="entry name" value="Bact_exopeptidase_dim_dom"/>
</dbReference>